<evidence type="ECO:0008006" key="3">
    <source>
        <dbReference type="Google" id="ProtNLM"/>
    </source>
</evidence>
<keyword evidence="2" id="KW-1185">Reference proteome</keyword>
<name>A0ABV8A3Z9_9DEIO</name>
<reference evidence="2" key="1">
    <citation type="journal article" date="2019" name="Int. J. Syst. Evol. Microbiol.">
        <title>The Global Catalogue of Microorganisms (GCM) 10K type strain sequencing project: providing services to taxonomists for standard genome sequencing and annotation.</title>
        <authorList>
            <consortium name="The Broad Institute Genomics Platform"/>
            <consortium name="The Broad Institute Genome Sequencing Center for Infectious Disease"/>
            <person name="Wu L."/>
            <person name="Ma J."/>
        </authorList>
    </citation>
    <scope>NUCLEOTIDE SEQUENCE [LARGE SCALE GENOMIC DNA]</scope>
    <source>
        <strain evidence="2">CCTCC AB 2013263</strain>
    </source>
</reference>
<evidence type="ECO:0000313" key="1">
    <source>
        <dbReference type="EMBL" id="MFC3859970.1"/>
    </source>
</evidence>
<organism evidence="1 2">
    <name type="scientific">Deinococcus antarcticus</name>
    <dbReference type="NCBI Taxonomy" id="1298767"/>
    <lineage>
        <taxon>Bacteria</taxon>
        <taxon>Thermotogati</taxon>
        <taxon>Deinococcota</taxon>
        <taxon>Deinococci</taxon>
        <taxon>Deinococcales</taxon>
        <taxon>Deinococcaceae</taxon>
        <taxon>Deinococcus</taxon>
    </lineage>
</organism>
<accession>A0ABV8A3Z9</accession>
<comment type="caution">
    <text evidence="1">The sequence shown here is derived from an EMBL/GenBank/DDBJ whole genome shotgun (WGS) entry which is preliminary data.</text>
</comment>
<protein>
    <recommendedName>
        <fullName evidence="3">Transposase</fullName>
    </recommendedName>
</protein>
<proteinExistence type="predicted"/>
<sequence>MRAFVRARQLTREELVTLQKMSQRRTLAAGKVKRAKIILMSNQGYAH</sequence>
<dbReference type="Proteomes" id="UP001595748">
    <property type="component" value="Unassembled WGS sequence"/>
</dbReference>
<dbReference type="RefSeq" id="WP_380076122.1">
    <property type="nucleotide sequence ID" value="NZ_JBHRZF010000038.1"/>
</dbReference>
<dbReference type="EMBL" id="JBHRZF010000038">
    <property type="protein sequence ID" value="MFC3859970.1"/>
    <property type="molecule type" value="Genomic_DNA"/>
</dbReference>
<gene>
    <name evidence="1" type="ORF">ACFOPQ_04215</name>
</gene>
<evidence type="ECO:0000313" key="2">
    <source>
        <dbReference type="Proteomes" id="UP001595748"/>
    </source>
</evidence>